<organism evidence="1 2">
    <name type="scientific">Bacillus bingmayongensis</name>
    <dbReference type="NCBI Taxonomy" id="1150157"/>
    <lineage>
        <taxon>Bacteria</taxon>
        <taxon>Bacillati</taxon>
        <taxon>Bacillota</taxon>
        <taxon>Bacilli</taxon>
        <taxon>Bacillales</taxon>
        <taxon>Bacillaceae</taxon>
        <taxon>Bacillus</taxon>
    </lineage>
</organism>
<dbReference type="EMBL" id="JAXOVW010000002">
    <property type="protein sequence ID" value="MDZ5605755.1"/>
    <property type="molecule type" value="Genomic_DNA"/>
</dbReference>
<evidence type="ECO:0008006" key="3">
    <source>
        <dbReference type="Google" id="ProtNLM"/>
    </source>
</evidence>
<accession>A0ABU5JQT4</accession>
<protein>
    <recommendedName>
        <fullName evidence="3">Group-specific protein</fullName>
    </recommendedName>
</protein>
<keyword evidence="2" id="KW-1185">Reference proteome</keyword>
<dbReference type="Proteomes" id="UP001291930">
    <property type="component" value="Unassembled WGS sequence"/>
</dbReference>
<comment type="caution">
    <text evidence="1">The sequence shown here is derived from an EMBL/GenBank/DDBJ whole genome shotgun (WGS) entry which is preliminary data.</text>
</comment>
<proteinExistence type="predicted"/>
<reference evidence="2" key="1">
    <citation type="submission" date="2023-11" db="EMBL/GenBank/DDBJ databases">
        <title>Genome Sequence of Bacillus pseudomycoides stain BUPM19.</title>
        <authorList>
            <person name="Farhat A."/>
        </authorList>
    </citation>
    <scope>NUCLEOTIDE SEQUENCE [LARGE SCALE GENOMIC DNA]</scope>
    <source>
        <strain evidence="2">BUPM19</strain>
    </source>
</reference>
<gene>
    <name evidence="1" type="ORF">U2I54_01160</name>
</gene>
<sequence length="86" mass="10725">MLDIKIDERKIEELFLEELRKRLDQIEHRKIFWDMKELCRQTSMSGSTIRENFFYDKCFPKYKIGGKWYFPALEAEKFLHMWIKEQ</sequence>
<evidence type="ECO:0000313" key="1">
    <source>
        <dbReference type="EMBL" id="MDZ5605755.1"/>
    </source>
</evidence>
<dbReference type="RefSeq" id="WP_374216525.1">
    <property type="nucleotide sequence ID" value="NZ_JAXOVW010000002.1"/>
</dbReference>
<name>A0ABU5JQT4_9BACI</name>
<evidence type="ECO:0000313" key="2">
    <source>
        <dbReference type="Proteomes" id="UP001291930"/>
    </source>
</evidence>